<comment type="caution">
    <text evidence="2">The sequence shown here is derived from an EMBL/GenBank/DDBJ whole genome shotgun (WGS) entry which is preliminary data.</text>
</comment>
<feature type="compositionally biased region" description="Basic and acidic residues" evidence="1">
    <location>
        <begin position="134"/>
        <end position="157"/>
    </location>
</feature>
<feature type="region of interest" description="Disordered" evidence="1">
    <location>
        <begin position="1"/>
        <end position="27"/>
    </location>
</feature>
<reference evidence="2" key="1">
    <citation type="submission" date="2023-03" db="EMBL/GenBank/DDBJ databases">
        <title>Electrophorus voltai genome.</title>
        <authorList>
            <person name="Bian C."/>
        </authorList>
    </citation>
    <scope>NUCLEOTIDE SEQUENCE</scope>
    <source>
        <strain evidence="2">CB-2022</strain>
        <tissue evidence="2">Muscle</tissue>
    </source>
</reference>
<proteinExistence type="predicted"/>
<dbReference type="Proteomes" id="UP001239994">
    <property type="component" value="Unassembled WGS sequence"/>
</dbReference>
<gene>
    <name evidence="2" type="ORF">P4O66_011967</name>
</gene>
<evidence type="ECO:0000313" key="3">
    <source>
        <dbReference type="Proteomes" id="UP001239994"/>
    </source>
</evidence>
<name>A0AAD9DUG2_9TELE</name>
<dbReference type="EMBL" id="JAROKS010000018">
    <property type="protein sequence ID" value="KAK1793593.1"/>
    <property type="molecule type" value="Genomic_DNA"/>
</dbReference>
<evidence type="ECO:0000256" key="1">
    <source>
        <dbReference type="SAM" id="MobiDB-lite"/>
    </source>
</evidence>
<feature type="region of interest" description="Disordered" evidence="1">
    <location>
        <begin position="125"/>
        <end position="182"/>
    </location>
</feature>
<protein>
    <submittedName>
        <fullName evidence="2">Uncharacterized protein</fullName>
    </submittedName>
</protein>
<organism evidence="2 3">
    <name type="scientific">Electrophorus voltai</name>
    <dbReference type="NCBI Taxonomy" id="2609070"/>
    <lineage>
        <taxon>Eukaryota</taxon>
        <taxon>Metazoa</taxon>
        <taxon>Chordata</taxon>
        <taxon>Craniata</taxon>
        <taxon>Vertebrata</taxon>
        <taxon>Euteleostomi</taxon>
        <taxon>Actinopterygii</taxon>
        <taxon>Neopterygii</taxon>
        <taxon>Teleostei</taxon>
        <taxon>Ostariophysi</taxon>
        <taxon>Gymnotiformes</taxon>
        <taxon>Gymnotoidei</taxon>
        <taxon>Gymnotidae</taxon>
        <taxon>Electrophorus</taxon>
    </lineage>
</organism>
<feature type="non-terminal residue" evidence="2">
    <location>
        <position position="182"/>
    </location>
</feature>
<sequence length="182" mass="20888">AKEGEARRQLVSIEPRPGGPAGSDYRAAEVESRSGIYSIWLSQRNTEGFLPAQTVLNYNTTKKHRAQQRHFREKRREQQRVYTSSIRGTDDEEIQSFRLVSRPTQRDIFWDETKGQCLDLRELLQPTPPPTDPHLTDEMKRPLHPDNESKFGAKGRTDNGLAQGTQGGFSWDRNVRTTNPVR</sequence>
<keyword evidence="3" id="KW-1185">Reference proteome</keyword>
<dbReference type="AlphaFoldDB" id="A0AAD9DUG2"/>
<accession>A0AAD9DUG2</accession>
<evidence type="ECO:0000313" key="2">
    <source>
        <dbReference type="EMBL" id="KAK1793593.1"/>
    </source>
</evidence>
<feature type="non-terminal residue" evidence="2">
    <location>
        <position position="1"/>
    </location>
</feature>